<evidence type="ECO:0000313" key="1">
    <source>
        <dbReference type="EMBL" id="UOQ43565.1"/>
    </source>
</evidence>
<keyword evidence="2" id="KW-1185">Reference proteome</keyword>
<dbReference type="RefSeq" id="WP_244708924.1">
    <property type="nucleotide sequence ID" value="NZ_CP095073.1"/>
</dbReference>
<proteinExistence type="predicted"/>
<reference evidence="1 2" key="1">
    <citation type="submission" date="2022-04" db="EMBL/GenBank/DDBJ databases">
        <title>Halobacillus sp. isolated from saltern.</title>
        <authorList>
            <person name="Won M."/>
            <person name="Lee C.-M."/>
            <person name="Woen H.-Y."/>
            <person name="Kwon S.-W."/>
        </authorList>
    </citation>
    <scope>NUCLEOTIDE SEQUENCE [LARGE SCALE GENOMIC DNA]</scope>
    <source>
        <strain evidence="1 2">SSBR10-3</strain>
    </source>
</reference>
<dbReference type="EMBL" id="CP095073">
    <property type="protein sequence ID" value="UOQ43565.1"/>
    <property type="molecule type" value="Genomic_DNA"/>
</dbReference>
<sequence length="149" mass="17630">MDKIKIEFSRDQYEKLVETIFLGSWVVNSIRLDDLDEDVEEIREIILSKYKEAGLEDKIIHQEELGVYDLDIDFESSLLDQYVEEYDEFSFWDKLVEKLTEKEMIDKYGASVTSGELSEEMMKTQLELEERIGRELEEKGVTNLTLNRE</sequence>
<name>A0ABY4EHU3_9BACI</name>
<gene>
    <name evidence="1" type="ORF">MUN89_16850</name>
</gene>
<dbReference type="Proteomes" id="UP000831787">
    <property type="component" value="Chromosome"/>
</dbReference>
<organism evidence="1 2">
    <name type="scientific">Halobacillus salinarum</name>
    <dbReference type="NCBI Taxonomy" id="2932257"/>
    <lineage>
        <taxon>Bacteria</taxon>
        <taxon>Bacillati</taxon>
        <taxon>Bacillota</taxon>
        <taxon>Bacilli</taxon>
        <taxon>Bacillales</taxon>
        <taxon>Bacillaceae</taxon>
        <taxon>Halobacillus</taxon>
    </lineage>
</organism>
<evidence type="ECO:0000313" key="2">
    <source>
        <dbReference type="Proteomes" id="UP000831787"/>
    </source>
</evidence>
<protein>
    <submittedName>
        <fullName evidence="1">Uncharacterized protein</fullName>
    </submittedName>
</protein>
<accession>A0ABY4EHU3</accession>